<organism evidence="2 3">
    <name type="scientific">Arundinibacter roseus</name>
    <dbReference type="NCBI Taxonomy" id="2070510"/>
    <lineage>
        <taxon>Bacteria</taxon>
        <taxon>Pseudomonadati</taxon>
        <taxon>Bacteroidota</taxon>
        <taxon>Cytophagia</taxon>
        <taxon>Cytophagales</taxon>
        <taxon>Spirosomataceae</taxon>
        <taxon>Arundinibacter</taxon>
    </lineage>
</organism>
<accession>A0A4V2X984</accession>
<dbReference type="SUPFAM" id="SSF51126">
    <property type="entry name" value="Pectin lyase-like"/>
    <property type="match status" value="1"/>
</dbReference>
<reference evidence="2 3" key="1">
    <citation type="submission" date="2019-02" db="EMBL/GenBank/DDBJ databases">
        <title>Arundinibacter roseus gen. nov., sp. nov., a new member of the family Cytophagaceae.</title>
        <authorList>
            <person name="Szuroczki S."/>
            <person name="Khayer B."/>
            <person name="Sproer C."/>
            <person name="Toumi M."/>
            <person name="Szabo A."/>
            <person name="Felfoldi T."/>
            <person name="Schumann P."/>
            <person name="Toth E."/>
        </authorList>
    </citation>
    <scope>NUCLEOTIDE SEQUENCE [LARGE SCALE GENOMIC DNA]</scope>
    <source>
        <strain evidence="2 3">DMA-k-7a</strain>
    </source>
</reference>
<evidence type="ECO:0000256" key="1">
    <source>
        <dbReference type="SAM" id="SignalP"/>
    </source>
</evidence>
<dbReference type="InterPro" id="IPR011050">
    <property type="entry name" value="Pectin_lyase_fold/virulence"/>
</dbReference>
<dbReference type="Gene3D" id="2.160.20.10">
    <property type="entry name" value="Single-stranded right-handed beta-helix, Pectin lyase-like"/>
    <property type="match status" value="1"/>
</dbReference>
<gene>
    <name evidence="2" type="ORF">EZE20_17685</name>
</gene>
<evidence type="ECO:0000313" key="3">
    <source>
        <dbReference type="Proteomes" id="UP000295706"/>
    </source>
</evidence>
<feature type="signal peptide" evidence="1">
    <location>
        <begin position="1"/>
        <end position="27"/>
    </location>
</feature>
<protein>
    <recommendedName>
        <fullName evidence="4">Endo-polygalacturonase</fullName>
    </recommendedName>
</protein>
<keyword evidence="1" id="KW-0732">Signal</keyword>
<dbReference type="EMBL" id="SMJU01000011">
    <property type="protein sequence ID" value="TDB62765.1"/>
    <property type="molecule type" value="Genomic_DNA"/>
</dbReference>
<dbReference type="InterPro" id="IPR012334">
    <property type="entry name" value="Pectin_lyas_fold"/>
</dbReference>
<evidence type="ECO:0008006" key="4">
    <source>
        <dbReference type="Google" id="ProtNLM"/>
    </source>
</evidence>
<evidence type="ECO:0000313" key="2">
    <source>
        <dbReference type="EMBL" id="TDB62765.1"/>
    </source>
</evidence>
<feature type="chain" id="PRO_5020799902" description="Endo-polygalacturonase" evidence="1">
    <location>
        <begin position="28"/>
        <end position="464"/>
    </location>
</feature>
<proteinExistence type="predicted"/>
<dbReference type="Proteomes" id="UP000295706">
    <property type="component" value="Unassembled WGS sequence"/>
</dbReference>
<comment type="caution">
    <text evidence="2">The sequence shown here is derived from an EMBL/GenBank/DDBJ whole genome shotgun (WGS) entry which is preliminary data.</text>
</comment>
<keyword evidence="3" id="KW-1185">Reference proteome</keyword>
<sequence>MHLKPNPMLRKSWWMLLAMLAGSQVKAQTTVYPFPENSSEFLPQSAEYQVFVVQKDQLTESFVYSSQTNFEKPEQQSDWNHWTTFEATGEIEVVLKKRKGSIENPRVYPARLGIKPSILGDEIRLKIAPPCKLLIEMEGMEEHPLFIFADAPEKNKPNRNDPNVLWFDAGKVHKVGLQFKVPNGKTLYVEGGAIVWGTFYCEDGPLKTAIKGRGILTTRSSERKPNAQNIPFTSIYGVITDLEIEGITITDPVKFCILGRSKVETDNVKLFAWYHQTDGWGGGDDSRITNSFMKVFDDNVKLYGKNQKAANLVLYQQHNGAPFQLSWGGQSGQNCLAENIDIVKCWVNKQAGVSNSALLNLRKGSNRPISTITIRNVHADQGLHQLIGVLNDQGATVQNLRLENITISQGLFQKSYLDNQQDSKLLGIALSNVTIDGKCLEKENIQLNSVPEKELTISCQSQNK</sequence>
<name>A0A4V2X984_9BACT</name>
<dbReference type="OrthoDB" id="9795222at2"/>
<dbReference type="AlphaFoldDB" id="A0A4V2X984"/>